<feature type="transmembrane region" description="Helical" evidence="4">
    <location>
        <begin position="224"/>
        <end position="240"/>
    </location>
</feature>
<evidence type="ECO:0000256" key="2">
    <source>
        <dbReference type="ARBA" id="ARBA00022490"/>
    </source>
</evidence>
<feature type="transmembrane region" description="Helical" evidence="4">
    <location>
        <begin position="56"/>
        <end position="77"/>
    </location>
</feature>
<feature type="transmembrane region" description="Helical" evidence="4">
    <location>
        <begin position="89"/>
        <end position="115"/>
    </location>
</feature>
<keyword evidence="4" id="KW-0472">Membrane</keyword>
<reference evidence="5 6" key="1">
    <citation type="journal article" date="2016" name="G3 (Bethesda)">
        <title>First Draft Assembly and Annotation of the Genome of a California Endemic Oak Quercus lobata Nee (Fagaceae).</title>
        <authorList>
            <person name="Sork V.L."/>
            <person name="Fitz-Gibbon S.T."/>
            <person name="Puiu D."/>
            <person name="Crepeau M."/>
            <person name="Gugger P.F."/>
            <person name="Sherman R."/>
            <person name="Stevens K."/>
            <person name="Langley C.H."/>
            <person name="Pellegrini M."/>
            <person name="Salzberg S.L."/>
        </authorList>
    </citation>
    <scope>NUCLEOTIDE SEQUENCE [LARGE SCALE GENOMIC DNA]</scope>
    <source>
        <strain evidence="5 6">cv. SW786</strain>
    </source>
</reference>
<evidence type="ECO:0008006" key="7">
    <source>
        <dbReference type="Google" id="ProtNLM"/>
    </source>
</evidence>
<dbReference type="InParanoid" id="A0A7N2LFK3"/>
<dbReference type="Gramene" id="QL04p020302:mrna">
    <property type="protein sequence ID" value="QL04p020302:mrna"/>
    <property type="gene ID" value="QL04p020302"/>
</dbReference>
<feature type="transmembrane region" description="Helical" evidence="4">
    <location>
        <begin position="16"/>
        <end position="35"/>
    </location>
</feature>
<feature type="transmembrane region" description="Helical" evidence="4">
    <location>
        <begin position="145"/>
        <end position="167"/>
    </location>
</feature>
<dbReference type="EnsemblPlants" id="QL04p020302:mrna">
    <property type="protein sequence ID" value="QL04p020302:mrna"/>
    <property type="gene ID" value="QL04p020302"/>
</dbReference>
<dbReference type="InterPro" id="IPR030482">
    <property type="entry name" value="PDRG1"/>
</dbReference>
<protein>
    <recommendedName>
        <fullName evidence="7">P53 and DNA damage-regulated protein 1</fullName>
    </recommendedName>
</protein>
<organism evidence="5 6">
    <name type="scientific">Quercus lobata</name>
    <name type="common">Valley oak</name>
    <dbReference type="NCBI Taxonomy" id="97700"/>
    <lineage>
        <taxon>Eukaryota</taxon>
        <taxon>Viridiplantae</taxon>
        <taxon>Streptophyta</taxon>
        <taxon>Embryophyta</taxon>
        <taxon>Tracheophyta</taxon>
        <taxon>Spermatophyta</taxon>
        <taxon>Magnoliopsida</taxon>
        <taxon>eudicotyledons</taxon>
        <taxon>Gunneridae</taxon>
        <taxon>Pentapetalae</taxon>
        <taxon>rosids</taxon>
        <taxon>fabids</taxon>
        <taxon>Fagales</taxon>
        <taxon>Fagaceae</taxon>
        <taxon>Quercus</taxon>
    </lineage>
</organism>
<evidence type="ECO:0000313" key="5">
    <source>
        <dbReference type="EnsemblPlants" id="QL04p020302:mrna"/>
    </source>
</evidence>
<dbReference type="PANTHER" id="PTHR21162">
    <property type="entry name" value="P53 AND DNA DAMAGE-REGULATED PROTEIN"/>
    <property type="match status" value="1"/>
</dbReference>
<evidence type="ECO:0000313" key="6">
    <source>
        <dbReference type="Proteomes" id="UP000594261"/>
    </source>
</evidence>
<proteinExistence type="predicted"/>
<evidence type="ECO:0000256" key="4">
    <source>
        <dbReference type="SAM" id="Phobius"/>
    </source>
</evidence>
<keyword evidence="3" id="KW-0143">Chaperone</keyword>
<accession>A0A7N2LFK3</accession>
<dbReference type="GO" id="GO:0005737">
    <property type="term" value="C:cytoplasm"/>
    <property type="evidence" value="ECO:0007669"/>
    <property type="project" value="UniProtKB-SubCell"/>
</dbReference>
<evidence type="ECO:0000256" key="1">
    <source>
        <dbReference type="ARBA" id="ARBA00004496"/>
    </source>
</evidence>
<keyword evidence="6" id="KW-1185">Reference proteome</keyword>
<sequence>MVSIFDPGLGGVLQDIIFFWSWILAILQITLLINCQRECLVLFRQDMVGMGVLDQNMVLSFNSFGLALVGLVIAWLVGHLLLFLQMWMLHFVFAMVDYSVCSWVSLVSVAIDIGISSKNFMLDFRLMGYYLTAFERFCQSMSSTLGTLLCFGAMVLVYFRVCTSYFWSCGARLYASSSGSFLVLVASSALFLVSAASSVFLPALFPVLFLSIDVLVFASNTLSVTPLTITFALPLIMASWSSHRAFYFCYAGFLLLHQDSCVYTPSRLLRGPIRNCINLKMDETMKKFQEGLIVLETKAEHLLLARHQLVENDRVRNGNREELTALRKRARMTKTSVPSPFESIMRDIGGPESKPLVKEVCTTCGDHDPNERTWMMSPGTDLIGRIPFHATHTILETGKNIVALPICMPHDLGCKFRDFLVREVHMSGLSGNFECNKTIEELEHNRESKRLVYVGGLVYNRKFKGIQVHVRDFLMREVHVGGLTGNFGCNKTIEELEHNFTSPALSEMSPR</sequence>
<evidence type="ECO:0000256" key="3">
    <source>
        <dbReference type="ARBA" id="ARBA00023186"/>
    </source>
</evidence>
<keyword evidence="4" id="KW-1133">Transmembrane helix</keyword>
<dbReference type="EMBL" id="LRBV02000004">
    <property type="status" value="NOT_ANNOTATED_CDS"/>
    <property type="molecule type" value="Genomic_DNA"/>
</dbReference>
<dbReference type="Proteomes" id="UP000594261">
    <property type="component" value="Chromosome 4"/>
</dbReference>
<keyword evidence="2" id="KW-0963">Cytoplasm</keyword>
<dbReference type="AlphaFoldDB" id="A0A7N2LFK3"/>
<name>A0A7N2LFK3_QUELO</name>
<dbReference type="PANTHER" id="PTHR21162:SF0">
    <property type="entry name" value="P53 AND DNA DAMAGE-REGULATED PROTEIN 1"/>
    <property type="match status" value="1"/>
</dbReference>
<keyword evidence="4" id="KW-0812">Transmembrane</keyword>
<comment type="subcellular location">
    <subcellularLocation>
        <location evidence="1">Cytoplasm</location>
    </subcellularLocation>
</comment>
<reference evidence="5" key="2">
    <citation type="submission" date="2021-01" db="UniProtKB">
        <authorList>
            <consortium name="EnsemblPlants"/>
        </authorList>
    </citation>
    <scope>IDENTIFICATION</scope>
</reference>